<feature type="domain" description="CBS" evidence="12">
    <location>
        <begin position="270"/>
        <end position="327"/>
    </location>
</feature>
<sequence length="439" mass="47626">MTGLWIAALLSVVLGFVLALIESAIGRLGPHRADDLAEEGRRGASTLQALLQDRGAVLMVITFLRVLAEATAAVLVTLAVDRLVGGFWTTLLVAVAVMAVVSFVLVGVSPRTLGRQHAEAVALASAPLVRWLRAVLAPIVRLVVLVGNAVTPGRGYRDGPFETEAELREFVDLAQESELIEADERKMIHSVFELGDTVAREVMVPRTDMITIDRGKTLRQAMVLFSRSGFSRLPVVDGSPDEVAGLLFFKDVSRRIFTDPDAESTVVHEAMRPVAYVPDSKPADDLLREMQLERRHFAIVIDEYGGTAGLVTMEDIVEEIVGEIDDEYDRATPGVEHTDDGRTRVPARMHVDDLAELFEVTIEEDDVDTVGGLLTKLVGRVPIPGATAVVAGLQLTAERMAGRRHQLATVVVDRVAADAGDNEPTLTANHRDIGEEKVL</sequence>
<dbReference type="InterPro" id="IPR044751">
    <property type="entry name" value="Ion_transp-like_CBS"/>
</dbReference>
<dbReference type="SUPFAM" id="SSF54631">
    <property type="entry name" value="CBS-domain pair"/>
    <property type="match status" value="1"/>
</dbReference>
<dbReference type="SUPFAM" id="SSF56176">
    <property type="entry name" value="FAD-binding/transporter-associated domain-like"/>
    <property type="match status" value="1"/>
</dbReference>
<gene>
    <name evidence="14" type="ORF">P4R38_03790</name>
</gene>
<dbReference type="InterPro" id="IPR036318">
    <property type="entry name" value="FAD-bd_PCMH-like_sf"/>
</dbReference>
<reference evidence="14 15" key="1">
    <citation type="submission" date="2023-03" db="EMBL/GenBank/DDBJ databases">
        <title>YIM 133296 draft genome.</title>
        <authorList>
            <person name="Xiong L."/>
        </authorList>
    </citation>
    <scope>NUCLEOTIDE SEQUENCE [LARGE SCALE GENOMIC DNA]</scope>
    <source>
        <strain evidence="14 15">YIM 133296</strain>
    </source>
</reference>
<dbReference type="Pfam" id="PF03471">
    <property type="entry name" value="CorC_HlyC"/>
    <property type="match status" value="1"/>
</dbReference>
<evidence type="ECO:0000256" key="11">
    <source>
        <dbReference type="SAM" id="Phobius"/>
    </source>
</evidence>
<evidence type="ECO:0000259" key="12">
    <source>
        <dbReference type="PROSITE" id="PS51371"/>
    </source>
</evidence>
<organism evidence="14 15">
    <name type="scientific">Luteipulveratus flavus</name>
    <dbReference type="NCBI Taxonomy" id="3031728"/>
    <lineage>
        <taxon>Bacteria</taxon>
        <taxon>Bacillati</taxon>
        <taxon>Actinomycetota</taxon>
        <taxon>Actinomycetes</taxon>
        <taxon>Micrococcales</taxon>
        <taxon>Dermacoccaceae</taxon>
        <taxon>Luteipulveratus</taxon>
    </lineage>
</organism>
<dbReference type="Pfam" id="PF01595">
    <property type="entry name" value="CNNM"/>
    <property type="match status" value="1"/>
</dbReference>
<accession>A0ABT6C4Z4</accession>
<proteinExistence type="inferred from homology"/>
<dbReference type="Proteomes" id="UP001528912">
    <property type="component" value="Unassembled WGS sequence"/>
</dbReference>
<dbReference type="RefSeq" id="WP_275240411.1">
    <property type="nucleotide sequence ID" value="NZ_JARFJC010000048.1"/>
</dbReference>
<evidence type="ECO:0000256" key="5">
    <source>
        <dbReference type="ARBA" id="ARBA00022737"/>
    </source>
</evidence>
<evidence type="ECO:0000256" key="6">
    <source>
        <dbReference type="ARBA" id="ARBA00022989"/>
    </source>
</evidence>
<keyword evidence="15" id="KW-1185">Reference proteome</keyword>
<dbReference type="CDD" id="cd04590">
    <property type="entry name" value="CBS_pair_CorC_HlyC_assoc"/>
    <property type="match status" value="1"/>
</dbReference>
<feature type="transmembrane region" description="Helical" evidence="11">
    <location>
        <begin position="128"/>
        <end position="150"/>
    </location>
</feature>
<keyword evidence="8 10" id="KW-0472">Membrane</keyword>
<feature type="domain" description="CBS" evidence="12">
    <location>
        <begin position="203"/>
        <end position="263"/>
    </location>
</feature>
<evidence type="ECO:0000256" key="1">
    <source>
        <dbReference type="ARBA" id="ARBA00004651"/>
    </source>
</evidence>
<dbReference type="Gene3D" id="3.10.580.10">
    <property type="entry name" value="CBS-domain"/>
    <property type="match status" value="1"/>
</dbReference>
<keyword evidence="7 9" id="KW-0129">CBS domain</keyword>
<keyword evidence="3" id="KW-1003">Cell membrane</keyword>
<comment type="similarity">
    <text evidence="2">Belongs to the UPF0053 family.</text>
</comment>
<dbReference type="Pfam" id="PF00571">
    <property type="entry name" value="CBS"/>
    <property type="match status" value="2"/>
</dbReference>
<feature type="transmembrane region" description="Helical" evidence="11">
    <location>
        <begin position="87"/>
        <end position="108"/>
    </location>
</feature>
<dbReference type="SMART" id="SM01091">
    <property type="entry name" value="CorC_HlyC"/>
    <property type="match status" value="1"/>
</dbReference>
<evidence type="ECO:0000256" key="3">
    <source>
        <dbReference type="ARBA" id="ARBA00022475"/>
    </source>
</evidence>
<dbReference type="Gene3D" id="3.30.465.10">
    <property type="match status" value="1"/>
</dbReference>
<dbReference type="PROSITE" id="PS51371">
    <property type="entry name" value="CBS"/>
    <property type="match status" value="2"/>
</dbReference>
<dbReference type="InterPro" id="IPR002550">
    <property type="entry name" value="CNNM"/>
</dbReference>
<evidence type="ECO:0000256" key="9">
    <source>
        <dbReference type="PROSITE-ProRule" id="PRU00703"/>
    </source>
</evidence>
<comment type="subcellular location">
    <subcellularLocation>
        <location evidence="1">Cell membrane</location>
        <topology evidence="1">Multi-pass membrane protein</topology>
    </subcellularLocation>
</comment>
<evidence type="ECO:0000256" key="10">
    <source>
        <dbReference type="PROSITE-ProRule" id="PRU01193"/>
    </source>
</evidence>
<dbReference type="InterPro" id="IPR000644">
    <property type="entry name" value="CBS_dom"/>
</dbReference>
<dbReference type="PANTHER" id="PTHR22777">
    <property type="entry name" value="HEMOLYSIN-RELATED"/>
    <property type="match status" value="1"/>
</dbReference>
<name>A0ABT6C4Z4_9MICO</name>
<keyword evidence="5" id="KW-0677">Repeat</keyword>
<dbReference type="PANTHER" id="PTHR22777:SF32">
    <property type="entry name" value="UPF0053 INNER MEMBRANE PROTEIN YFJD"/>
    <property type="match status" value="1"/>
</dbReference>
<dbReference type="SMART" id="SM00116">
    <property type="entry name" value="CBS"/>
    <property type="match status" value="2"/>
</dbReference>
<evidence type="ECO:0000313" key="15">
    <source>
        <dbReference type="Proteomes" id="UP001528912"/>
    </source>
</evidence>
<keyword evidence="6 10" id="KW-1133">Transmembrane helix</keyword>
<dbReference type="InterPro" id="IPR016169">
    <property type="entry name" value="FAD-bd_PCMH_sub2"/>
</dbReference>
<comment type="caution">
    <text evidence="14">The sequence shown here is derived from an EMBL/GenBank/DDBJ whole genome shotgun (WGS) entry which is preliminary data.</text>
</comment>
<feature type="domain" description="CNNM transmembrane" evidence="13">
    <location>
        <begin position="1"/>
        <end position="184"/>
    </location>
</feature>
<feature type="transmembrane region" description="Helical" evidence="11">
    <location>
        <begin position="56"/>
        <end position="80"/>
    </location>
</feature>
<dbReference type="InterPro" id="IPR046342">
    <property type="entry name" value="CBS_dom_sf"/>
</dbReference>
<evidence type="ECO:0000259" key="13">
    <source>
        <dbReference type="PROSITE" id="PS51846"/>
    </source>
</evidence>
<evidence type="ECO:0000256" key="7">
    <source>
        <dbReference type="ARBA" id="ARBA00023122"/>
    </source>
</evidence>
<dbReference type="InterPro" id="IPR005170">
    <property type="entry name" value="Transptr-assoc_dom"/>
</dbReference>
<dbReference type="EMBL" id="JAROAV010000010">
    <property type="protein sequence ID" value="MDF8263367.1"/>
    <property type="molecule type" value="Genomic_DNA"/>
</dbReference>
<dbReference type="PROSITE" id="PS51846">
    <property type="entry name" value="CNNM"/>
    <property type="match status" value="1"/>
</dbReference>
<evidence type="ECO:0000256" key="8">
    <source>
        <dbReference type="ARBA" id="ARBA00023136"/>
    </source>
</evidence>
<keyword evidence="4 10" id="KW-0812">Transmembrane</keyword>
<protein>
    <submittedName>
        <fullName evidence="14">Hemolysin family protein</fullName>
    </submittedName>
</protein>
<evidence type="ECO:0000313" key="14">
    <source>
        <dbReference type="EMBL" id="MDF8263367.1"/>
    </source>
</evidence>
<evidence type="ECO:0000256" key="2">
    <source>
        <dbReference type="ARBA" id="ARBA00006337"/>
    </source>
</evidence>
<evidence type="ECO:0000256" key="4">
    <source>
        <dbReference type="ARBA" id="ARBA00022692"/>
    </source>
</evidence>